<protein>
    <submittedName>
        <fullName evidence="1">Uncharacterized protein</fullName>
    </submittedName>
</protein>
<sequence length="327" mass="37463">MSQVLVFNHHSLPFDSQSSARAAIPEFIQVTLRCRGYGYNLMLLDESMDPNWFQVQLAPDYAWRNWYDEACEDSGLKEVVRAFRSLQTRQPLLTDVDLEKIGYCREVGLKGESAGLSALLACHFYNSFLVSLPISEKWTNNELQAWVFDVDEDENDFSETGVVIDNIFSSESLVFHQGALEHRRAEQLATGKELWNKRKEFFDGLEFLDDFGTQLKTWGHRADILSKARDALLCMNDFVHQWNTGGFTDYQHEHLSTCGLSAKVSGESSSINKDPKKRSEREFWLPKGVKVNCQNHVTLPGGYRLHFYPESSEKTIYIAYLGPHLTL</sequence>
<comment type="caution">
    <text evidence="1">The sequence shown here is derived from an EMBL/GenBank/DDBJ whole genome shotgun (WGS) entry which is preliminary data.</text>
</comment>
<name>A0ABT0PCS4_9GAMM</name>
<keyword evidence="2" id="KW-1185">Reference proteome</keyword>
<evidence type="ECO:0000313" key="2">
    <source>
        <dbReference type="Proteomes" id="UP001203338"/>
    </source>
</evidence>
<gene>
    <name evidence="1" type="ORF">M3P05_04440</name>
</gene>
<dbReference type="EMBL" id="JAMFLX010000004">
    <property type="protein sequence ID" value="MCL6269192.1"/>
    <property type="molecule type" value="Genomic_DNA"/>
</dbReference>
<evidence type="ECO:0000313" key="1">
    <source>
        <dbReference type="EMBL" id="MCL6269192.1"/>
    </source>
</evidence>
<dbReference type="RefSeq" id="WP_249698138.1">
    <property type="nucleotide sequence ID" value="NZ_JAMFLX010000004.1"/>
</dbReference>
<proteinExistence type="predicted"/>
<organism evidence="1 2">
    <name type="scientific">Parendozoicomonas callyspongiae</name>
    <dbReference type="NCBI Taxonomy" id="2942213"/>
    <lineage>
        <taxon>Bacteria</taxon>
        <taxon>Pseudomonadati</taxon>
        <taxon>Pseudomonadota</taxon>
        <taxon>Gammaproteobacteria</taxon>
        <taxon>Oceanospirillales</taxon>
        <taxon>Endozoicomonadaceae</taxon>
        <taxon>Parendozoicomonas</taxon>
    </lineage>
</organism>
<dbReference type="Proteomes" id="UP001203338">
    <property type="component" value="Unassembled WGS sequence"/>
</dbReference>
<reference evidence="1 2" key="1">
    <citation type="submission" date="2022-05" db="EMBL/GenBank/DDBJ databases">
        <authorList>
            <person name="Park J.-S."/>
        </authorList>
    </citation>
    <scope>NUCLEOTIDE SEQUENCE [LARGE SCALE GENOMIC DNA]</scope>
    <source>
        <strain evidence="1 2">2012CJ34-2</strain>
    </source>
</reference>
<accession>A0ABT0PCS4</accession>